<dbReference type="Proteomes" id="UP000465360">
    <property type="component" value="Unassembled WGS sequence"/>
</dbReference>
<name>A0A7I9YYC9_MYCBU</name>
<sequence>MEKMRAVLVDLDAGLRLGLGIGIAADVRSPLHDEYALAQLGSNALGDGQAEKSGADNIEVKATRR</sequence>
<gene>
    <name evidence="1" type="ORF">MBOU_56140</name>
</gene>
<accession>A0A7I9YYC9</accession>
<reference evidence="1 2" key="1">
    <citation type="journal article" date="2019" name="Emerg. Microbes Infect.">
        <title>Comprehensive subspecies identification of 175 nontuberculous mycobacteria species based on 7547 genomic profiles.</title>
        <authorList>
            <person name="Matsumoto Y."/>
            <person name="Kinjo T."/>
            <person name="Motooka D."/>
            <person name="Nabeya D."/>
            <person name="Jung N."/>
            <person name="Uechi K."/>
            <person name="Horii T."/>
            <person name="Iida T."/>
            <person name="Fujita J."/>
            <person name="Nakamura S."/>
        </authorList>
    </citation>
    <scope>NUCLEOTIDE SEQUENCE [LARGE SCALE GENOMIC DNA]</scope>
    <source>
        <strain evidence="1 2">JCM 30725</strain>
    </source>
</reference>
<dbReference type="EMBL" id="BLKZ01000002">
    <property type="protein sequence ID" value="GFG93572.1"/>
    <property type="molecule type" value="Genomic_DNA"/>
</dbReference>
<dbReference type="AlphaFoldDB" id="A0A7I9YYC9"/>
<protein>
    <submittedName>
        <fullName evidence="1">Uncharacterized protein</fullName>
    </submittedName>
</protein>
<comment type="caution">
    <text evidence="1">The sequence shown here is derived from an EMBL/GenBank/DDBJ whole genome shotgun (WGS) entry which is preliminary data.</text>
</comment>
<keyword evidence="2" id="KW-1185">Reference proteome</keyword>
<evidence type="ECO:0000313" key="1">
    <source>
        <dbReference type="EMBL" id="GFG93572.1"/>
    </source>
</evidence>
<proteinExistence type="predicted"/>
<organism evidence="1 2">
    <name type="scientific">Mycobacterium bourgelatii</name>
    <dbReference type="NCBI Taxonomy" id="1273442"/>
    <lineage>
        <taxon>Bacteria</taxon>
        <taxon>Bacillati</taxon>
        <taxon>Actinomycetota</taxon>
        <taxon>Actinomycetes</taxon>
        <taxon>Mycobacteriales</taxon>
        <taxon>Mycobacteriaceae</taxon>
        <taxon>Mycobacterium</taxon>
    </lineage>
</organism>
<evidence type="ECO:0000313" key="2">
    <source>
        <dbReference type="Proteomes" id="UP000465360"/>
    </source>
</evidence>